<dbReference type="PRINTS" id="PR00081">
    <property type="entry name" value="GDHRDH"/>
</dbReference>
<evidence type="ECO:0000256" key="1">
    <source>
        <dbReference type="ARBA" id="ARBA00006484"/>
    </source>
</evidence>
<dbReference type="PANTHER" id="PTHR43180">
    <property type="entry name" value="3-OXOACYL-(ACYL-CARRIER-PROTEIN) REDUCTASE (AFU_ORTHOLOGUE AFUA_6G11210)"/>
    <property type="match status" value="1"/>
</dbReference>
<dbReference type="SUPFAM" id="SSF51735">
    <property type="entry name" value="NAD(P)-binding Rossmann-fold domains"/>
    <property type="match status" value="1"/>
</dbReference>
<proteinExistence type="inferred from homology"/>
<dbReference type="Pfam" id="PF00106">
    <property type="entry name" value="adh_short"/>
    <property type="match status" value="1"/>
</dbReference>
<dbReference type="Gene3D" id="3.40.50.720">
    <property type="entry name" value="NAD(P)-binding Rossmann-like Domain"/>
    <property type="match status" value="1"/>
</dbReference>
<dbReference type="PROSITE" id="PS00061">
    <property type="entry name" value="ADH_SHORT"/>
    <property type="match status" value="1"/>
</dbReference>
<reference evidence="4" key="1">
    <citation type="submission" date="2016-09" db="EMBL/GenBank/DDBJ databases">
        <title>Complete Genome Sequence of Brevibacterium linens SMQ-1335.</title>
        <authorList>
            <person name="de Melo A.G."/>
            <person name="Labrie S.J."/>
            <person name="Dumaresq J."/>
            <person name="Roberts R.J."/>
            <person name="Tremblay D.M."/>
            <person name="Moineau S."/>
        </authorList>
    </citation>
    <scope>NUCLEOTIDE SEQUENCE [LARGE SCALE GENOMIC DNA]</scope>
    <source>
        <strain evidence="4">SMQ-1335</strain>
    </source>
</reference>
<dbReference type="InterPro" id="IPR020904">
    <property type="entry name" value="Sc_DH/Rdtase_CS"/>
</dbReference>
<evidence type="ECO:0000256" key="2">
    <source>
        <dbReference type="ARBA" id="ARBA00023002"/>
    </source>
</evidence>
<dbReference type="InterPro" id="IPR002347">
    <property type="entry name" value="SDR_fam"/>
</dbReference>
<dbReference type="InterPro" id="IPR036291">
    <property type="entry name" value="NAD(P)-bd_dom_sf"/>
</dbReference>
<dbReference type="CDD" id="cd05233">
    <property type="entry name" value="SDR_c"/>
    <property type="match status" value="1"/>
</dbReference>
<comment type="similarity">
    <text evidence="1">Belongs to the short-chain dehydrogenases/reductases (SDR) family.</text>
</comment>
<dbReference type="PATRIC" id="fig|1703.10.peg.569"/>
<dbReference type="KEGG" id="blin:BLSMQ_0550"/>
<accession>A0A1D7VZZ6</accession>
<gene>
    <name evidence="3" type="ORF">BLSMQ_0550</name>
</gene>
<dbReference type="EMBL" id="CP017150">
    <property type="protein sequence ID" value="AOP52264.1"/>
    <property type="molecule type" value="Genomic_DNA"/>
</dbReference>
<dbReference type="PANTHER" id="PTHR43180:SF66">
    <property type="entry name" value="SHORT-CHAIN DEHYDROGENASE_REDUCTASE FAMILY PROTEIN"/>
    <property type="match status" value="1"/>
</dbReference>
<evidence type="ECO:0000313" key="3">
    <source>
        <dbReference type="EMBL" id="AOP52264.1"/>
    </source>
</evidence>
<organism evidence="3 4">
    <name type="scientific">Brevibacterium aurantiacum</name>
    <dbReference type="NCBI Taxonomy" id="273384"/>
    <lineage>
        <taxon>Bacteria</taxon>
        <taxon>Bacillati</taxon>
        <taxon>Actinomycetota</taxon>
        <taxon>Actinomycetes</taxon>
        <taxon>Micrococcales</taxon>
        <taxon>Brevibacteriaceae</taxon>
        <taxon>Brevibacterium</taxon>
    </lineage>
</organism>
<dbReference type="Proteomes" id="UP000094793">
    <property type="component" value="Chromosome"/>
</dbReference>
<protein>
    <submittedName>
        <fullName evidence="3">Oxidoreductase, short chain dehydrogenase/reductase family</fullName>
    </submittedName>
</protein>
<dbReference type="AlphaFoldDB" id="A0A1D7VZZ6"/>
<name>A0A1D7VZZ6_BREAU</name>
<dbReference type="eggNOG" id="COG4221">
    <property type="taxonomic scope" value="Bacteria"/>
</dbReference>
<evidence type="ECO:0000313" key="4">
    <source>
        <dbReference type="Proteomes" id="UP000094793"/>
    </source>
</evidence>
<dbReference type="GO" id="GO:0016491">
    <property type="term" value="F:oxidoreductase activity"/>
    <property type="evidence" value="ECO:0007669"/>
    <property type="project" value="UniProtKB-KW"/>
</dbReference>
<keyword evidence="2" id="KW-0560">Oxidoreductase</keyword>
<sequence>MGEAHHTMRWGNAEEGESMELKGRNAIVTGAAGGIGAAVATALHERGARVLLADLADEVASTAAALNQPHWVGDVSSARGVAELIDTAERELGQIDLYFANAGIAGVTGLGGDGDWDRILDVNLRAHIRAAERLVPQWQERGEGYFVATASAAGLLTQIGSAGYSVTKHAALAFAEWLSVTYGDEGLRVSVLAHMGVNTKVLWGDHPDAVTGTALTGQRAVAEAGNVLEPADVATTVMAAIEAETFLILPHPEVLDMYRMKGSDYDRWIRGMRRYQAKLQGS</sequence>